<dbReference type="InterPro" id="IPR050348">
    <property type="entry name" value="Protein-Tyr_Phosphatase"/>
</dbReference>
<evidence type="ECO:0000313" key="5">
    <source>
        <dbReference type="Proteomes" id="UP000663828"/>
    </source>
</evidence>
<dbReference type="Pfam" id="PF00102">
    <property type="entry name" value="Y_phosphatase"/>
    <property type="match status" value="2"/>
</dbReference>
<dbReference type="InterPro" id="IPR029021">
    <property type="entry name" value="Prot-tyrosine_phosphatase-like"/>
</dbReference>
<dbReference type="SMART" id="SM00404">
    <property type="entry name" value="PTPc_motif"/>
    <property type="match status" value="2"/>
</dbReference>
<feature type="domain" description="Tyrosine-protein phosphatase" evidence="1">
    <location>
        <begin position="30"/>
        <end position="303"/>
    </location>
</feature>
<evidence type="ECO:0000259" key="2">
    <source>
        <dbReference type="PROSITE" id="PS50056"/>
    </source>
</evidence>
<organism evidence="4 5">
    <name type="scientific">Adineta ricciae</name>
    <name type="common">Rotifer</name>
    <dbReference type="NCBI Taxonomy" id="249248"/>
    <lineage>
        <taxon>Eukaryota</taxon>
        <taxon>Metazoa</taxon>
        <taxon>Spiralia</taxon>
        <taxon>Gnathifera</taxon>
        <taxon>Rotifera</taxon>
        <taxon>Eurotatoria</taxon>
        <taxon>Bdelloidea</taxon>
        <taxon>Adinetida</taxon>
        <taxon>Adinetidae</taxon>
        <taxon>Adineta</taxon>
    </lineage>
</organism>
<evidence type="ECO:0000259" key="1">
    <source>
        <dbReference type="PROSITE" id="PS50055"/>
    </source>
</evidence>
<dbReference type="PROSITE" id="PS50056">
    <property type="entry name" value="TYR_PHOSPHATASE_2"/>
    <property type="match status" value="2"/>
</dbReference>
<feature type="domain" description="Tyrosine-protein phosphatase" evidence="1">
    <location>
        <begin position="363"/>
        <end position="591"/>
    </location>
</feature>
<dbReference type="Proteomes" id="UP000663852">
    <property type="component" value="Unassembled WGS sequence"/>
</dbReference>
<keyword evidence="5" id="KW-1185">Reference proteome</keyword>
<gene>
    <name evidence="3" type="ORF">EDS130_LOCUS4994</name>
    <name evidence="4" type="ORF">XAT740_LOCUS3964</name>
</gene>
<evidence type="ECO:0000313" key="3">
    <source>
        <dbReference type="EMBL" id="CAF0803850.1"/>
    </source>
</evidence>
<dbReference type="CDD" id="cd00047">
    <property type="entry name" value="PTPc"/>
    <property type="match status" value="1"/>
</dbReference>
<accession>A0A813U0R4</accession>
<dbReference type="InterPro" id="IPR016130">
    <property type="entry name" value="Tyr_Pase_AS"/>
</dbReference>
<dbReference type="SMART" id="SM00194">
    <property type="entry name" value="PTPc"/>
    <property type="match status" value="2"/>
</dbReference>
<feature type="domain" description="Tyrosine specific protein phosphatases" evidence="2">
    <location>
        <begin position="505"/>
        <end position="582"/>
    </location>
</feature>
<dbReference type="InterPro" id="IPR000242">
    <property type="entry name" value="PTP_cat"/>
</dbReference>
<dbReference type="GO" id="GO:0004725">
    <property type="term" value="F:protein tyrosine phosphatase activity"/>
    <property type="evidence" value="ECO:0007669"/>
    <property type="project" value="InterPro"/>
</dbReference>
<dbReference type="EMBL" id="CAJNOR010000157">
    <property type="protein sequence ID" value="CAF0821091.1"/>
    <property type="molecule type" value="Genomic_DNA"/>
</dbReference>
<sequence>MEAYQHQYDFPVEEAVSKWHALTKDDGLLLEQEFKALRRMDTNRITIATNPINKSKNRYASVYPYDEGFCRVRLKTDSEEASDQSSDYINASIVRCIRPEHISKTTTSRIFFAAQGPTEHTLDDFIRMIFEHEISVIVMFSYTYDPITCTYAEEHAAYFSDKVNSVIETEHFRIRTTLIIPAYRYIGRRLRIKSKLTKKVHECEQFHYPHFIDKGTPPDCHSMIGLVMRLREQNNRQQSMLVHCSAGIGRTGVFIALYYLISDFEKHQMLNVKQLVDTIRFYRPHLVQTVAQYEYIYRCLAEVAIHPCDGRPVDEFIEHVKKSFSQGQLRNDDIHSDYTNRNNSIHPAAYFTITTARQYPSYNQDERFLPYDQNRVILHSPSESMYLNASTLPNVITTRGTILTQEPTESTLQPFFAMLLQEHKKMVVVAEQMQPSNYTASAFVGSEEIQVNISQTKPSKHELSNYHRLYRIQVNQGLVRQSEILIFEFTGGWTDDGKCTPKNLEQFVRFVDRSICYQKKINPNRLGLVVHDRVGGTKAAFYCIVQNILDRLLIDGRVAIENFVTHICQQRMNALVSLEQYIALHEIVCIWNTLKKRGALTCIPNSEQV</sequence>
<dbReference type="PROSITE" id="PS00383">
    <property type="entry name" value="TYR_PHOSPHATASE_1"/>
    <property type="match status" value="1"/>
</dbReference>
<dbReference type="Gene3D" id="3.90.190.10">
    <property type="entry name" value="Protein tyrosine phosphatase superfamily"/>
    <property type="match status" value="2"/>
</dbReference>
<dbReference type="PROSITE" id="PS50055">
    <property type="entry name" value="TYR_PHOSPHATASE_PTP"/>
    <property type="match status" value="2"/>
</dbReference>
<name>A0A813U0R4_ADIRI</name>
<dbReference type="EMBL" id="CAJNOJ010000013">
    <property type="protein sequence ID" value="CAF0803850.1"/>
    <property type="molecule type" value="Genomic_DNA"/>
</dbReference>
<dbReference type="PANTHER" id="PTHR19134">
    <property type="entry name" value="RECEPTOR-TYPE TYROSINE-PROTEIN PHOSPHATASE"/>
    <property type="match status" value="1"/>
</dbReference>
<protein>
    <submittedName>
        <fullName evidence="4">Uncharacterized protein</fullName>
    </submittedName>
</protein>
<dbReference type="OrthoDB" id="2017893at2759"/>
<evidence type="ECO:0000313" key="4">
    <source>
        <dbReference type="EMBL" id="CAF0821091.1"/>
    </source>
</evidence>
<feature type="domain" description="Tyrosine specific protein phosphatases" evidence="2">
    <location>
        <begin position="221"/>
        <end position="294"/>
    </location>
</feature>
<dbReference type="SUPFAM" id="SSF52799">
    <property type="entry name" value="(Phosphotyrosine protein) phosphatases II"/>
    <property type="match status" value="2"/>
</dbReference>
<comment type="caution">
    <text evidence="4">The sequence shown here is derived from an EMBL/GenBank/DDBJ whole genome shotgun (WGS) entry which is preliminary data.</text>
</comment>
<dbReference type="AlphaFoldDB" id="A0A813U0R4"/>
<dbReference type="InterPro" id="IPR003595">
    <property type="entry name" value="Tyr_Pase_cat"/>
</dbReference>
<dbReference type="PRINTS" id="PR00700">
    <property type="entry name" value="PRTYPHPHTASE"/>
</dbReference>
<dbReference type="PANTHER" id="PTHR19134:SF449">
    <property type="entry name" value="TYROSINE-PROTEIN PHOSPHATASE 1"/>
    <property type="match status" value="1"/>
</dbReference>
<proteinExistence type="predicted"/>
<dbReference type="Proteomes" id="UP000663828">
    <property type="component" value="Unassembled WGS sequence"/>
</dbReference>
<reference evidence="4" key="1">
    <citation type="submission" date="2021-02" db="EMBL/GenBank/DDBJ databases">
        <authorList>
            <person name="Nowell W R."/>
        </authorList>
    </citation>
    <scope>NUCLEOTIDE SEQUENCE</scope>
</reference>
<dbReference type="InterPro" id="IPR000387">
    <property type="entry name" value="Tyr_Pase_dom"/>
</dbReference>